<dbReference type="Pfam" id="PF00071">
    <property type="entry name" value="Ras"/>
    <property type="match status" value="1"/>
</dbReference>
<dbReference type="PANTHER" id="PTHR24072">
    <property type="entry name" value="RHO FAMILY GTPASE"/>
    <property type="match status" value="1"/>
</dbReference>
<proteinExistence type="predicted"/>
<dbReference type="WBParaSite" id="TASK_0000267301-mRNA-1">
    <property type="protein sequence ID" value="TASK_0000267301-mRNA-1"/>
    <property type="gene ID" value="TASK_0000267301"/>
</dbReference>
<evidence type="ECO:0000256" key="2">
    <source>
        <dbReference type="ARBA" id="ARBA00023134"/>
    </source>
</evidence>
<gene>
    <name evidence="3" type="ORF">TASK_LOCUS2674</name>
</gene>
<evidence type="ECO:0000313" key="3">
    <source>
        <dbReference type="EMBL" id="VDK25837.1"/>
    </source>
</evidence>
<dbReference type="InterPro" id="IPR003578">
    <property type="entry name" value="Small_GTPase_Rho"/>
</dbReference>
<dbReference type="SMART" id="SM00173">
    <property type="entry name" value="RAS"/>
    <property type="match status" value="1"/>
</dbReference>
<organism evidence="5">
    <name type="scientific">Taenia asiatica</name>
    <name type="common">Asian tapeworm</name>
    <dbReference type="NCBI Taxonomy" id="60517"/>
    <lineage>
        <taxon>Eukaryota</taxon>
        <taxon>Metazoa</taxon>
        <taxon>Spiralia</taxon>
        <taxon>Lophotrochozoa</taxon>
        <taxon>Platyhelminthes</taxon>
        <taxon>Cestoda</taxon>
        <taxon>Eucestoda</taxon>
        <taxon>Cyclophyllidea</taxon>
        <taxon>Taeniidae</taxon>
        <taxon>Taenia</taxon>
    </lineage>
</organism>
<dbReference type="GO" id="GO:0003924">
    <property type="term" value="F:GTPase activity"/>
    <property type="evidence" value="ECO:0007669"/>
    <property type="project" value="InterPro"/>
</dbReference>
<dbReference type="OrthoDB" id="8830751at2759"/>
<sequence length="126" mass="13969">MQAIKCVVVGVGAIGKTSLLISYTCNAFYDGLIATVLDIYSDTAGLVGYDRLRPLSYSQTDVFLICFSVVSPASFKDVRAKWVPEVRHHCPKTPVILIGTKLDLRDDRETLEYLKGHKMAPITYAQ</sequence>
<dbReference type="EMBL" id="UYRS01002513">
    <property type="protein sequence ID" value="VDK25837.1"/>
    <property type="molecule type" value="Genomic_DNA"/>
</dbReference>
<dbReference type="InterPro" id="IPR027417">
    <property type="entry name" value="P-loop_NTPase"/>
</dbReference>
<dbReference type="InterPro" id="IPR001806">
    <property type="entry name" value="Small_GTPase"/>
</dbReference>
<evidence type="ECO:0000313" key="5">
    <source>
        <dbReference type="WBParaSite" id="TASK_0000267301-mRNA-1"/>
    </source>
</evidence>
<evidence type="ECO:0000313" key="4">
    <source>
        <dbReference type="Proteomes" id="UP000282613"/>
    </source>
</evidence>
<dbReference type="AlphaFoldDB" id="A0A0R3VZ29"/>
<name>A0A0R3VZ29_TAEAS</name>
<evidence type="ECO:0000256" key="1">
    <source>
        <dbReference type="ARBA" id="ARBA00022741"/>
    </source>
</evidence>
<keyword evidence="1" id="KW-0547">Nucleotide-binding</keyword>
<dbReference type="PROSITE" id="PS51420">
    <property type="entry name" value="RHO"/>
    <property type="match status" value="1"/>
</dbReference>
<keyword evidence="2" id="KW-0342">GTP-binding</keyword>
<dbReference type="SMART" id="SM00174">
    <property type="entry name" value="RHO"/>
    <property type="match status" value="1"/>
</dbReference>
<dbReference type="Proteomes" id="UP000282613">
    <property type="component" value="Unassembled WGS sequence"/>
</dbReference>
<dbReference type="Gene3D" id="3.40.50.300">
    <property type="entry name" value="P-loop containing nucleotide triphosphate hydrolases"/>
    <property type="match status" value="1"/>
</dbReference>
<dbReference type="GO" id="GO:0007264">
    <property type="term" value="P:small GTPase-mediated signal transduction"/>
    <property type="evidence" value="ECO:0007669"/>
    <property type="project" value="InterPro"/>
</dbReference>
<keyword evidence="4" id="KW-1185">Reference proteome</keyword>
<dbReference type="STRING" id="60517.A0A0R3VZ29"/>
<dbReference type="InterPro" id="IPR005225">
    <property type="entry name" value="Small_GTP-bd"/>
</dbReference>
<dbReference type="GO" id="GO:0005525">
    <property type="term" value="F:GTP binding"/>
    <property type="evidence" value="ECO:0007669"/>
    <property type="project" value="UniProtKB-KW"/>
</dbReference>
<reference evidence="3 4" key="2">
    <citation type="submission" date="2018-11" db="EMBL/GenBank/DDBJ databases">
        <authorList>
            <consortium name="Pathogen Informatics"/>
        </authorList>
    </citation>
    <scope>NUCLEOTIDE SEQUENCE [LARGE SCALE GENOMIC DNA]</scope>
</reference>
<protein>
    <submittedName>
        <fullName evidence="5">Cdc42 homolog</fullName>
    </submittedName>
</protein>
<dbReference type="SMART" id="SM00175">
    <property type="entry name" value="RAB"/>
    <property type="match status" value="1"/>
</dbReference>
<dbReference type="NCBIfam" id="TIGR00231">
    <property type="entry name" value="small_GTP"/>
    <property type="match status" value="1"/>
</dbReference>
<dbReference type="SUPFAM" id="SSF52540">
    <property type="entry name" value="P-loop containing nucleoside triphosphate hydrolases"/>
    <property type="match status" value="1"/>
</dbReference>
<dbReference type="PRINTS" id="PR00449">
    <property type="entry name" value="RASTRNSFRMNG"/>
</dbReference>
<reference evidence="5" key="1">
    <citation type="submission" date="2017-02" db="UniProtKB">
        <authorList>
            <consortium name="WormBaseParasite"/>
        </authorList>
    </citation>
    <scope>IDENTIFICATION</scope>
</reference>
<accession>A0A0R3VZ29</accession>